<evidence type="ECO:0000313" key="1">
    <source>
        <dbReference type="EMBL" id="MFD1767339.1"/>
    </source>
</evidence>
<sequence length="66" mass="7065">MAKPFNRFSDAARALLAVESLSEKEGQFCGGLAYRAAPLSDKQANWLRILLDRHGLPALAEGGAHG</sequence>
<gene>
    <name evidence="1" type="ORF">ACFSAG_10870</name>
</gene>
<organism evidence="1 2">
    <name type="scientific">Sphingorhabdus buctiana</name>
    <dbReference type="NCBI Taxonomy" id="1508805"/>
    <lineage>
        <taxon>Bacteria</taxon>
        <taxon>Pseudomonadati</taxon>
        <taxon>Pseudomonadota</taxon>
        <taxon>Alphaproteobacteria</taxon>
        <taxon>Sphingomonadales</taxon>
        <taxon>Sphingomonadaceae</taxon>
        <taxon>Sphingorhabdus</taxon>
    </lineage>
</organism>
<accession>A0ABW4MDZ6</accession>
<comment type="caution">
    <text evidence="1">The sequence shown here is derived from an EMBL/GenBank/DDBJ whole genome shotgun (WGS) entry which is preliminary data.</text>
</comment>
<name>A0ABW4MDZ6_9SPHN</name>
<proteinExistence type="predicted"/>
<dbReference type="EMBL" id="JBHUEL010000010">
    <property type="protein sequence ID" value="MFD1767339.1"/>
    <property type="molecule type" value="Genomic_DNA"/>
</dbReference>
<evidence type="ECO:0000313" key="2">
    <source>
        <dbReference type="Proteomes" id="UP001597215"/>
    </source>
</evidence>
<reference evidence="2" key="1">
    <citation type="journal article" date="2019" name="Int. J. Syst. Evol. Microbiol.">
        <title>The Global Catalogue of Microorganisms (GCM) 10K type strain sequencing project: providing services to taxonomists for standard genome sequencing and annotation.</title>
        <authorList>
            <consortium name="The Broad Institute Genomics Platform"/>
            <consortium name="The Broad Institute Genome Sequencing Center for Infectious Disease"/>
            <person name="Wu L."/>
            <person name="Ma J."/>
        </authorList>
    </citation>
    <scope>NUCLEOTIDE SEQUENCE [LARGE SCALE GENOMIC DNA]</scope>
    <source>
        <strain evidence="2">CGMCC 1.12449</strain>
    </source>
</reference>
<keyword evidence="2" id="KW-1185">Reference proteome</keyword>
<dbReference type="RefSeq" id="WP_204992711.1">
    <property type="nucleotide sequence ID" value="NZ_JBHUEL010000010.1"/>
</dbReference>
<protein>
    <submittedName>
        <fullName evidence="1">Uncharacterized protein</fullName>
    </submittedName>
</protein>
<dbReference type="Proteomes" id="UP001597215">
    <property type="component" value="Unassembled WGS sequence"/>
</dbReference>